<reference evidence="2" key="1">
    <citation type="journal article" date="2023" name="bioRxiv">
        <title>Scaffold-level genome assemblies of two parasitoid biocontrol wasps reveal the parthenogenesis mechanism and an associated novel virus.</title>
        <authorList>
            <person name="Inwood S."/>
            <person name="Skelly J."/>
            <person name="Guhlin J."/>
            <person name="Harrop T."/>
            <person name="Goldson S."/>
            <person name="Dearden P."/>
        </authorList>
    </citation>
    <scope>NUCLEOTIDE SEQUENCE</scope>
    <source>
        <strain evidence="2">Irish</strain>
        <tissue evidence="2">Whole body</tissue>
    </source>
</reference>
<comment type="caution">
    <text evidence="2">The sequence shown here is derived from an EMBL/GenBank/DDBJ whole genome shotgun (WGS) entry which is preliminary data.</text>
</comment>
<reference evidence="2" key="2">
    <citation type="submission" date="2023-03" db="EMBL/GenBank/DDBJ databases">
        <authorList>
            <person name="Inwood S.N."/>
            <person name="Skelly J.G."/>
            <person name="Guhlin J."/>
            <person name="Harrop T.W.R."/>
            <person name="Goldson S.G."/>
            <person name="Dearden P.K."/>
        </authorList>
    </citation>
    <scope>NUCLEOTIDE SEQUENCE</scope>
    <source>
        <strain evidence="2">Irish</strain>
        <tissue evidence="2">Whole body</tissue>
    </source>
</reference>
<proteinExistence type="predicted"/>
<accession>A0AA39KQ52</accession>
<dbReference type="Proteomes" id="UP001168990">
    <property type="component" value="Unassembled WGS sequence"/>
</dbReference>
<evidence type="ECO:0000256" key="1">
    <source>
        <dbReference type="SAM" id="MobiDB-lite"/>
    </source>
</evidence>
<dbReference type="EMBL" id="JAQQBS010000054">
    <property type="protein sequence ID" value="KAK0169617.1"/>
    <property type="molecule type" value="Genomic_DNA"/>
</dbReference>
<gene>
    <name evidence="2" type="ORF">PV328_011807</name>
</gene>
<protein>
    <submittedName>
        <fullName evidence="2">Uncharacterized protein</fullName>
    </submittedName>
</protein>
<sequence>MEIRSLLARQQVTDGKGKRGKAVPRTWLIKPELHCNSVGVPAGSLSPPVTLSPPSSPSVLAPSPWSPGGPTSGSNNSCHGITNPPATNQLAPDHRLSAFTLVSGYNPDFRMQKLAHAPASASRVTDMRCGLMYGGYGTAWWAHHAVGLLLPHSLLPSRIPSQQTTPVAECSPMYHEPTSPARASSPKRSTPERTQFAMGQEIVGNCHFSGQKWGRTLAKHESR</sequence>
<feature type="region of interest" description="Disordered" evidence="1">
    <location>
        <begin position="163"/>
        <end position="196"/>
    </location>
</feature>
<keyword evidence="3" id="KW-1185">Reference proteome</keyword>
<evidence type="ECO:0000313" key="2">
    <source>
        <dbReference type="EMBL" id="KAK0169617.1"/>
    </source>
</evidence>
<feature type="non-terminal residue" evidence="2">
    <location>
        <position position="1"/>
    </location>
</feature>
<organism evidence="2 3">
    <name type="scientific">Microctonus aethiopoides</name>
    <dbReference type="NCBI Taxonomy" id="144406"/>
    <lineage>
        <taxon>Eukaryota</taxon>
        <taxon>Metazoa</taxon>
        <taxon>Ecdysozoa</taxon>
        <taxon>Arthropoda</taxon>
        <taxon>Hexapoda</taxon>
        <taxon>Insecta</taxon>
        <taxon>Pterygota</taxon>
        <taxon>Neoptera</taxon>
        <taxon>Endopterygota</taxon>
        <taxon>Hymenoptera</taxon>
        <taxon>Apocrita</taxon>
        <taxon>Ichneumonoidea</taxon>
        <taxon>Braconidae</taxon>
        <taxon>Euphorinae</taxon>
        <taxon>Microctonus</taxon>
    </lineage>
</organism>
<feature type="compositionally biased region" description="Polar residues" evidence="1">
    <location>
        <begin position="75"/>
        <end position="85"/>
    </location>
</feature>
<name>A0AA39KQ52_9HYME</name>
<evidence type="ECO:0000313" key="3">
    <source>
        <dbReference type="Proteomes" id="UP001168990"/>
    </source>
</evidence>
<dbReference type="AlphaFoldDB" id="A0AA39KQ52"/>
<feature type="region of interest" description="Disordered" evidence="1">
    <location>
        <begin position="46"/>
        <end position="85"/>
    </location>
</feature>
<feature type="compositionally biased region" description="Low complexity" evidence="1">
    <location>
        <begin position="57"/>
        <end position="74"/>
    </location>
</feature>